<name>A0A840BJP4_9RHOO</name>
<reference evidence="1 2" key="1">
    <citation type="submission" date="2020-08" db="EMBL/GenBank/DDBJ databases">
        <title>Genomic Encyclopedia of Type Strains, Phase IV (KMG-IV): sequencing the most valuable type-strain genomes for metagenomic binning, comparative biology and taxonomic classification.</title>
        <authorList>
            <person name="Goeker M."/>
        </authorList>
    </citation>
    <scope>NUCLEOTIDE SEQUENCE [LARGE SCALE GENOMIC DNA]</scope>
    <source>
        <strain evidence="1 2">DSM 106739</strain>
    </source>
</reference>
<dbReference type="RefSeq" id="WP_183635688.1">
    <property type="nucleotide sequence ID" value="NZ_BAABLE010000005.1"/>
</dbReference>
<dbReference type="EMBL" id="JACIET010000002">
    <property type="protein sequence ID" value="MBB4013761.1"/>
    <property type="molecule type" value="Genomic_DNA"/>
</dbReference>
<accession>A0A840BJP4</accession>
<proteinExistence type="predicted"/>
<dbReference type="AlphaFoldDB" id="A0A840BJP4"/>
<sequence length="179" mass="19365">MHREYICKLVAVVGVAAGLMLSQPASAEGLRVAGSAFGVAAPDFDLARLPSGNDGDVLTIGRSSVRYALLAQPDLKAGVGVSNWETTLHPTLLFADRGYVPLLHAFGEYRFWRGFRLAGDIDALGGTQGRGLDAGMRLSYDLNTAWSISAAYRVHRDGNELRFDPVDQGRITLGTRLRF</sequence>
<organism evidence="1 2">
    <name type="scientific">Niveibacterium umoris</name>
    <dbReference type="NCBI Taxonomy" id="1193620"/>
    <lineage>
        <taxon>Bacteria</taxon>
        <taxon>Pseudomonadati</taxon>
        <taxon>Pseudomonadota</taxon>
        <taxon>Betaproteobacteria</taxon>
        <taxon>Rhodocyclales</taxon>
        <taxon>Rhodocyclaceae</taxon>
        <taxon>Niveibacterium</taxon>
    </lineage>
</organism>
<evidence type="ECO:0000313" key="2">
    <source>
        <dbReference type="Proteomes" id="UP000561045"/>
    </source>
</evidence>
<protein>
    <submittedName>
        <fullName evidence="1">Uncharacterized protein</fullName>
    </submittedName>
</protein>
<gene>
    <name evidence="1" type="ORF">GGR36_003107</name>
</gene>
<comment type="caution">
    <text evidence="1">The sequence shown here is derived from an EMBL/GenBank/DDBJ whole genome shotgun (WGS) entry which is preliminary data.</text>
</comment>
<dbReference type="Proteomes" id="UP000561045">
    <property type="component" value="Unassembled WGS sequence"/>
</dbReference>
<keyword evidence="2" id="KW-1185">Reference proteome</keyword>
<evidence type="ECO:0000313" key="1">
    <source>
        <dbReference type="EMBL" id="MBB4013761.1"/>
    </source>
</evidence>